<name>A0ABQ5KHZ1_9EUKA</name>
<organism evidence="3 4">
    <name type="scientific">Aduncisulcus paluster</name>
    <dbReference type="NCBI Taxonomy" id="2918883"/>
    <lineage>
        <taxon>Eukaryota</taxon>
        <taxon>Metamonada</taxon>
        <taxon>Carpediemonas-like organisms</taxon>
        <taxon>Aduncisulcus</taxon>
    </lineage>
</organism>
<feature type="region of interest" description="Disordered" evidence="1">
    <location>
        <begin position="1523"/>
        <end position="1551"/>
    </location>
</feature>
<protein>
    <submittedName>
        <fullName evidence="3">E3 ubiquitin-protein ligase RNF213 like protein</fullName>
    </submittedName>
</protein>
<comment type="caution">
    <text evidence="3">The sequence shown here is derived from an EMBL/GenBank/DDBJ whole genome shotgun (WGS) entry which is preliminary data.</text>
</comment>
<dbReference type="InterPro" id="IPR027417">
    <property type="entry name" value="P-loop_NTPase"/>
</dbReference>
<dbReference type="PANTHER" id="PTHR22605:SF1">
    <property type="entry name" value="RZ-TYPE DOMAIN-CONTAINING PROTEIN"/>
    <property type="match status" value="1"/>
</dbReference>
<feature type="compositionally biased region" description="Basic residues" evidence="1">
    <location>
        <begin position="3748"/>
        <end position="3765"/>
    </location>
</feature>
<sequence length="5305" mass="606891">MSYPTYNTSFKLYVLYDDSIVKSSEDIGLSYGYTYTQYTGYSGYYGSKSTSGFKEIYKAKNLFWDSSIEAGVAVFDVPDTSFSEFKLRFRTFTGSDWKWEKLDGSVYNNRMIRSENAPRKFGIYLIHDSKASIDKYHIGLSYGYTYTQYTGYSGYYGSKSTSGFKEIYKAKNLFWDSSIEAGDAVFDVPDTSFSEFKLRFRTFTGSDWKWEKLDGSVYNNRMIRSENAPRKFGIYLIHDSKASIDKYRQAPLIMSEKKLPLLIRLLNYDPRIAFCIPNFVEKIAKKNSTEEMWKELAIKTLFVVGIYADWSTSQRYTHGFAEIRDAAEKLAKVKYLDLKFNSFKKLKSISSKILRALTGFSESEPGGIPWFHSPGRLFEPISILQKLHEYGKQYHSLSFKSSKGDFSEVIRFIFSAISHNPALSTGINHALVLQQQIYRVLNITIECFMTSPLLHIFSDHLEPFIELHLFEHIIAFETDLRKGEVPTFDGIGAQPDRGLYDDNDDDDDDESSDGEKKGAPSFVTRGMYSMTAPDRIEAKRKADLLFQARIYLYHLIPEHLQKLIIKDDVQLFFEDGQIRSAWVGNHIFQNIFVALGNRMGVYSDDKSTHHDPVSSILELFDLLLPFTQFEVLKPLIEKSISAFVEHKNLSQLLDDPGFVKPLCSAPASNGLFGSKKKGEVNPIDKIFTSFKYNVMLHPLFGILMRIMCDRFREDSNLVKIICISAIDIVRGTKIKSQDQDQIQEIFFNQVFNEFLKNQISADGEERFDIISSPKYLHCLSLCVVIKKTFTRLKDILESPIIRSTHLFGILQRFISLFDDIQERNLSYNDILHLEGIFARSEVENSIYSSDSSSRRKTQDYWSDHQYSGGQNWSSPYWNRGGSHVGSKTTTVKEPLHPLKLMSDLTSISRPYIQREIKKVKEEFGRIDEYSKMIDLYNRVVWKYIDEAQGNGIVDKMSQCRALMFDKPLNQANPENFVKEASVEKEQLIIFYNQIPRERRFSSLPLLEFICFFLEAAKREKIAEKMKEKKPQPPEQGDADIEELEEVDEEPEEIEEKTGAQSLFAALFKVGVPHSLLTEGSEQKKWKNLFKFMEKLQSSKISDEFSLLFFSYYIYYVNKIKNMTFPPRNTTMSRDEEEARRGEIISFEDDCIRYCFPKCGESLSIWYMREQPYILRSIVNAFGVNLPDYLQPLDEMLRLCEQSSQMSQDVPNPNICHTQLLLDKSLSYATTLLRGETVTSSIDQGRGCEDAWKIASYIIDGKDSFIKLCKKAIEKSQENREIFASLMEEITLINITPDALQALIFFSQQNIYDAVQKLHDSLLDVSRFDSAVSTVRRFQTELGAQNAKKGAEIIEHLTIAHQKSLLHALSDSKYLDLRIRNLIFQQTVQILRFENSKFEIRLVKGASAPSRALIPMKESEEEEEEEGRHVKTVAPVSQSNIVSEERLKSAVGDARFQKKSNIQEDIHRMNFINAVQFLERIRTGIEKMYHNGIIDIPPGRDEYVVWEYKYDSWNPVAWKGFKDGKAAQQDGDNEKSSSVESVSFPLSPTSSQSSLQSHFAIKREDYIISDFQRIDEAISKKFEQFQGELHKLRSSSKILSGITGKDIATLRGDKADLGGLQVFHFSAARENVRLTPFIRTLCKNSDVDIAFAQIKEVIYALQGYRAYDKFVASYEAERSHGHVQISRGLHVDLAKPKRRLFTYKTITAPTIILYEDTQMMTMLNRVPFLYQQEKVRMDPSNILFCSSITSYDEIYSFLAHARAHDSLHTILRCEELSNAALSLLSKLIVRDYDDVKLVIFCPMKDKGKFAESTLWYDYFNHLSPLDPDHIKTPTSFIHTSDLPANGKSHNIKFIYGRGDNRLLPFHISGECSFSRLSEDIRDFVTKAKDGVGNGVLWIDIGRINMCLDEENFDGEGIESDIHSYAMERGIRSEKHLQDFLFSILYLKALRVNGSFLYLTDDVTVHVEIQSSRANWLAERLNHLCVEKRHNIQHTFSWKELQISTGSLVASESMVLTSKRYFFALAALATVIKQYQNPMNDCSQICFEPEDIEIIKNFVGGRIPGLEKCAIPIKNITYGVISSIALAAYRYVVFFKSHGVYGYPSMMVDVICREHDIGRELVETFFKDIWKMIAVECKFAGMCGNSQAHQVTRGEYLDECIFSWEQQKRIIPIIENENVRFISHDSYSGISHAIDHIFSKLYTSLRGSSVGQMSCVKDKSDKDLRKKLVEYLVPDSDIVGSVKFLDGEYNITPDNLFKMIQIRLMLCTERLVVLRADSGVGKTSLIQFLIGSLSEIGLLEAEKVQIDPFVKVTLDAGSSIGKLIESVAEANRRADLIWGSILEKEEVALRELDTSPKSGVPEILDFKAHNEKIQGLREKALVILFIDESNASDLIDVVCNMAKNRSIGSVLLHENIGIVIATNPYRHRKPRDSREETDEFISEVSTIYRVHPLPPSLLCRTMDFGELNPKDTREYIYSILHSSKLMQKARKIRDISDYDYKLLVEVVIKAHMFVREKAQRSAWNCSLRDPVRFARVFYTLLAHENIFQLSSRSSGNKITVKKAWCLALMLVYELRLPSITWRSEFQYYISRSNLNYHDYVETVGKELLQRGLSETKTSGVANCAALRENFISILVCVLSRTPLLIMGSPGSSKSLSTELAFSYLKYHAREKGVPILFCLAYQGSESSTSAGVTTFINRAKNFYSRKDVENMECLSVLLFDELGLAHRSPMNPLKALHAPLEPSVEQPVPIFSFIGISNHVPDAAPSSRSLLIFRPHLKVAEMKEIATEIYQTQGDSKISSVFVDILVDTHYHALETAKAVGKSRWVGNRDLFGFVASVAKSQVQDYKTISLCASRCYSGVDERVFAEVQKKLAELMRRNHLSVPTTSQMPYYAPNPRNLLDAIINNVQDTSVIARHLYVQCSTHFITLLAQYIQSRVDPNRRVRIIYGSSLKGDKRNIDEEAEQLERIIDVAKKGDIGILVNIGNLGALFDLLNKNHSKREGVEYCRVSLGTSGNRRVEVKQGARFILIFPEKNEIQQSSLDLRDSVKFEESALLQRLEKVKITGKDADMSILNSFEEPFLKFIANWYPQFHLRSVPSEFFFSCDEFVKKTFLSVLFETQTWYSTQPREPSIANCESFAKNMLLQKFLAILPYRQGNPLDEQKLDELYIDDEDFQTLFEAAHIDSGRYLTATRAACVAITNFLPICIVNVRGREDINMSNMSSHLKRELSSSNECLIEVKCLNSSAVSNKLQLQLELSNYKSELSGIMKAYGMDVQFDAKQISSKVEKSEEEEEEGQFKTPPHEGEKATDGKDEEEDEEEEISLKRPDSKVKFVILVSFTDSHDSQISQTNHLEMFTTTIKNTFGASLGNSVFLVCICESRRNDIFSPQPGALCSFADVDDIVDDQVHIDARNCQLQFNHALRLISVASHQNSLLRCSKYSLIDVEQKKDVKGIDISRDEVRLARRCRAYIGDLAMKVFHHLGEHYHDLMNIHLKEVMFPISIFGNRGSLLQFKRFLMILSDALVLNSLLRCTLWCPLFSYRLLNSDSSSEQSTFFTPNEMFDMWRKIVDSKIDILLKDLNDDSHKKEMVPDELWTTFHRSKKETSMKREKEEEESSKSNKFVACDEILNIALSYVSSSRTIPVVIDLPSHPTSLCVPFAGEFTQLVEHEICKKKPFSETNTDNLFYIPSQLSQKQAISYCSLAIAVSGLPLVPTEDSELNPELEEVVKSMCSKKLFEKKTKKSEDKKDKKDKKEKHKKKDKKDKKKKKEEEPELLLDVIPLSQLLSFLSHLFSPKHRLINQIKVGYVLYHTIKMKFDEKDVDSMLKEVFQPFIEKSSVPRFITWLLKSWFISQLKKDIFVFENRLEFIISICNTVQDSLDGSFVMFLNSLFDWMKYLYSERQDGLIVGIFEHSLDNLHIHSETDSMSHFHRFALRVLAGIPASIRGFGESSSEIQRESFQKQVRCLIFSSCGLCENILTDKSSVDEPTIIQNWFVAIIELMNAAVKTAIDQRSLWLYELISVDILGVAFSMANVAYNPIVTSIFNDWLQFEQKGRYEHTTFSISLISMMYSILRKDSPATRVAIIELMNAAVKTAIDQRSLWLYELISVDILGVAFSMANVAYNPIVTSIFNDWLQFEQKGRYEHTTFSISLISMMYSILRKDSPATRVGRLIDTLSSGYFPLWTRGTWKKRKRSISSESSTLGPIDFNSICRYVKLREDAVSVVTFIKQIISCKTSDITGKYAHCRSIINDELRDLVISEKNIGKSMAWPTIALWCLKTEAAKQFGTFENFLLACLGCDAPMLKNDVLDLLGIPKENQQYIIQKDIEILHSLHYGNEFPIYPRLALILSLHSTNTIDDIIAGLNGNDIKTDDGQNIVKSLRLVLNPNQISFLVRFLQLMKWMKFPVCEGVIRTNPQIGELLRENTQTEVTWRYLVGICCGCFMQVIGKDSVHSNLVSTVEHSTLADLHTTYFPTAWTKSDLFSLTSVIAGDSAATSRSKVSYGSANIIRQCTNCGILISSAGCDAAPSSSECGNRNLALGRGCFKCGLDTRRFARLGDLHSAKLQKLKAEDCGFIEEWDGISIVDESCRSDIVHAAESMPFQFVNIGDRIIHFVWNILLFVKILSLYGTVHDTKPSGCDISNTLFEYYFRISLSSLGLFSKSYSGLDTDKAIILGEVLQDIIFSEAGPLPKTITKKVKLEKELSTMAQNCYAKEAKNRSRIKDTIDGGSLTQFFEGNFDIIPIIFKMDILTVLHSHDLSMAISNDDNCKVKQGNELWFARIQSLVEIFSCSSGSNRGRIYRILDEKLPQPMDVENLFPPLARVPPVRRFEEEEEEEEKGMIRRPTDNMDMQSKSMPWKEEKLLHELLDLVRVIRNHVQNRVDDSQYEPLESLWSETEEHKSNTFLQMIRNDIFSSDNITIRSLFDSIQNDWSFVFPEGETVTCGDRELWFDFQPKTPLYYFLLIDPFEIACNEFQQPHHKCALFFYTQMDNLCLKHEQRCLNFLSPERNEHDLEIVSGLLAPSSAFFKDSLCSIFFTKPLRRVQGQLIFDMAIVQPMFTHLCSSVQKVILDPDSFISLRESGSMHIFTNFLEHFGMDIEQFDFHRDRFGELVEEYDHLVHDGLAPLMHDILNFMKEMISELKDSYFETGKLSIRIMDRDTLQHHHDKLFLISGKRKIDFEDLPDLYLSCIQRVDCADLISYSTPFVRGLDKFSAKASKHAFKEIKSVVSNIEISNSPTLPYKLIFYLKHLIISGQITTMLTSVDFPIKDLIGTFHDFISFEEASYLANIQLKLIVPLIECLQSIL</sequence>
<feature type="compositionally biased region" description="Acidic residues" evidence="1">
    <location>
        <begin position="3310"/>
        <end position="3319"/>
    </location>
</feature>
<feature type="region of interest" description="Disordered" evidence="1">
    <location>
        <begin position="3280"/>
        <end position="3322"/>
    </location>
</feature>
<feature type="region of interest" description="Disordered" evidence="1">
    <location>
        <begin position="487"/>
        <end position="518"/>
    </location>
</feature>
<dbReference type="Proteomes" id="UP001057375">
    <property type="component" value="Unassembled WGS sequence"/>
</dbReference>
<feature type="domain" description="AAA+ ATPase" evidence="2">
    <location>
        <begin position="2637"/>
        <end position="2774"/>
    </location>
</feature>
<dbReference type="PANTHER" id="PTHR22605">
    <property type="entry name" value="RZ-TYPE DOMAIN-CONTAINING PROTEIN"/>
    <property type="match status" value="1"/>
</dbReference>
<feature type="compositionally biased region" description="Basic and acidic residues" evidence="1">
    <location>
        <begin position="3299"/>
        <end position="3309"/>
    </location>
</feature>
<reference evidence="3" key="1">
    <citation type="submission" date="2022-03" db="EMBL/GenBank/DDBJ databases">
        <title>Draft genome sequence of Aduncisulcus paluster, a free-living microaerophilic Fornicata.</title>
        <authorList>
            <person name="Yuyama I."/>
            <person name="Kume K."/>
            <person name="Tamura T."/>
            <person name="Inagaki Y."/>
            <person name="Hashimoto T."/>
        </authorList>
    </citation>
    <scope>NUCLEOTIDE SEQUENCE</scope>
    <source>
        <strain evidence="3">NY0171</strain>
    </source>
</reference>
<feature type="domain" description="AAA+ ATPase" evidence="2">
    <location>
        <begin position="2266"/>
        <end position="2451"/>
    </location>
</feature>
<dbReference type="EMBL" id="BQXS01009689">
    <property type="protein sequence ID" value="GKT31516.1"/>
    <property type="molecule type" value="Genomic_DNA"/>
</dbReference>
<dbReference type="SUPFAM" id="SSF52540">
    <property type="entry name" value="P-loop containing nucleoside triphosphate hydrolases"/>
    <property type="match status" value="1"/>
</dbReference>
<evidence type="ECO:0000256" key="1">
    <source>
        <dbReference type="SAM" id="MobiDB-lite"/>
    </source>
</evidence>
<dbReference type="SMART" id="SM00382">
    <property type="entry name" value="AAA"/>
    <property type="match status" value="2"/>
</dbReference>
<proteinExistence type="predicted"/>
<feature type="compositionally biased region" description="Low complexity" evidence="1">
    <location>
        <begin position="1537"/>
        <end position="1551"/>
    </location>
</feature>
<accession>A0ABQ5KHZ1</accession>
<evidence type="ECO:0000313" key="3">
    <source>
        <dbReference type="EMBL" id="GKT31516.1"/>
    </source>
</evidence>
<feature type="compositionally biased region" description="Acidic residues" evidence="1">
    <location>
        <begin position="501"/>
        <end position="512"/>
    </location>
</feature>
<feature type="region of interest" description="Disordered" evidence="1">
    <location>
        <begin position="3741"/>
        <end position="3765"/>
    </location>
</feature>
<gene>
    <name evidence="3" type="ORF">ADUPG1_005932</name>
</gene>
<dbReference type="InterPro" id="IPR003593">
    <property type="entry name" value="AAA+_ATPase"/>
</dbReference>
<evidence type="ECO:0000313" key="4">
    <source>
        <dbReference type="Proteomes" id="UP001057375"/>
    </source>
</evidence>
<dbReference type="InterPro" id="IPR031248">
    <property type="entry name" value="RNF213"/>
</dbReference>
<keyword evidence="4" id="KW-1185">Reference proteome</keyword>
<evidence type="ECO:0000259" key="2">
    <source>
        <dbReference type="SMART" id="SM00382"/>
    </source>
</evidence>